<dbReference type="PANTHER" id="PTHR37981:SF1">
    <property type="entry name" value="SGNH HYDROLASE-TYPE ESTERASE DOMAIN-CONTAINING PROTEIN"/>
    <property type="match status" value="1"/>
</dbReference>
<evidence type="ECO:0000256" key="3">
    <source>
        <dbReference type="SAM" id="MobiDB-lite"/>
    </source>
</evidence>
<dbReference type="InterPro" id="IPR037460">
    <property type="entry name" value="SEST-like"/>
</dbReference>
<keyword evidence="6" id="KW-1185">Reference proteome</keyword>
<dbReference type="EMBL" id="FZNW01000019">
    <property type="protein sequence ID" value="SNR79015.1"/>
    <property type="molecule type" value="Genomic_DNA"/>
</dbReference>
<evidence type="ECO:0000313" key="5">
    <source>
        <dbReference type="EMBL" id="SNR79015.1"/>
    </source>
</evidence>
<sequence>MRRFPTPRLRWWHAALAVVAGAALVVLLVVVDFAPDEEPEPGPPEDAPRTLVSIGDSTLSGDGIGEYTETTDGLDGNWCRRSPLAAIHRTDVPGVDETVNLACSGATTEHVRLGGGQRYGEPSQAEQLTELARTNRVVGVVVAIGANDEPRFSSRVRDCIQAYFTESPCSETLAPEWSDIVADMVPDVEAALSDVRAALADAHYDTDDYQLILQSYAPPIAPDIPEDVRDLGGCPFLTQDLEWLSSRAVTELNDGLRAAADAAGARFLDLSRASRGREACTGGADPSTEWFTRLTVRFDDLDDADRARQAIRESFHPNAAGHRQIGGCLTQFLTTDAQEAACLVTDDGTLRAAPGVPGS</sequence>
<dbReference type="GO" id="GO:0006629">
    <property type="term" value="P:lipid metabolic process"/>
    <property type="evidence" value="ECO:0007669"/>
    <property type="project" value="TreeGrafter"/>
</dbReference>
<feature type="disulfide bond" evidence="2">
    <location>
        <begin position="234"/>
        <end position="280"/>
    </location>
</feature>
<evidence type="ECO:0000256" key="2">
    <source>
        <dbReference type="PIRSR" id="PIRSR637460-2"/>
    </source>
</evidence>
<dbReference type="Gene3D" id="3.40.50.1110">
    <property type="entry name" value="SGNH hydrolase"/>
    <property type="match status" value="1"/>
</dbReference>
<feature type="disulfide bond" evidence="2">
    <location>
        <begin position="79"/>
        <end position="103"/>
    </location>
</feature>
<dbReference type="GO" id="GO:0016788">
    <property type="term" value="F:hydrolase activity, acting on ester bonds"/>
    <property type="evidence" value="ECO:0007669"/>
    <property type="project" value="InterPro"/>
</dbReference>
<dbReference type="Pfam" id="PF13472">
    <property type="entry name" value="Lipase_GDSL_2"/>
    <property type="match status" value="1"/>
</dbReference>
<feature type="domain" description="SGNH hydrolase-type esterase" evidence="4">
    <location>
        <begin position="54"/>
        <end position="323"/>
    </location>
</feature>
<evidence type="ECO:0000256" key="1">
    <source>
        <dbReference type="PIRSR" id="PIRSR637460-1"/>
    </source>
</evidence>
<proteinExistence type="predicted"/>
<reference evidence="5 6" key="1">
    <citation type="submission" date="2017-06" db="EMBL/GenBank/DDBJ databases">
        <authorList>
            <person name="Kim H.J."/>
            <person name="Triplett B.A."/>
        </authorList>
    </citation>
    <scope>NUCLEOTIDE SEQUENCE [LARGE SCALE GENOMIC DNA]</scope>
    <source>
        <strain evidence="5 6">DSM 45207</strain>
    </source>
</reference>
<dbReference type="InterPro" id="IPR013830">
    <property type="entry name" value="SGNH_hydro"/>
</dbReference>
<keyword evidence="2" id="KW-1015">Disulfide bond</keyword>
<dbReference type="InterPro" id="IPR036514">
    <property type="entry name" value="SGNH_hydro_sf"/>
</dbReference>
<dbReference type="RefSeq" id="WP_089302753.1">
    <property type="nucleotide sequence ID" value="NZ_FZNW01000019.1"/>
</dbReference>
<evidence type="ECO:0000313" key="6">
    <source>
        <dbReference type="Proteomes" id="UP000198348"/>
    </source>
</evidence>
<feature type="active site" evidence="1">
    <location>
        <position position="316"/>
    </location>
</feature>
<feature type="disulfide bond" evidence="2">
    <location>
        <begin position="159"/>
        <end position="169"/>
    </location>
</feature>
<name>A0A238Z6B5_9PSEU</name>
<keyword evidence="5" id="KW-0378">Hydrolase</keyword>
<feature type="active site" description="Nucleophile" evidence="1">
    <location>
        <position position="57"/>
    </location>
</feature>
<evidence type="ECO:0000259" key="4">
    <source>
        <dbReference type="Pfam" id="PF13472"/>
    </source>
</evidence>
<dbReference type="Proteomes" id="UP000198348">
    <property type="component" value="Unassembled WGS sequence"/>
</dbReference>
<protein>
    <submittedName>
        <fullName evidence="5">GDSL-like Lipase/Acylhydrolase family protein</fullName>
    </submittedName>
</protein>
<dbReference type="SUPFAM" id="SSF52266">
    <property type="entry name" value="SGNH hydrolase"/>
    <property type="match status" value="1"/>
</dbReference>
<feature type="region of interest" description="Disordered" evidence="3">
    <location>
        <begin position="36"/>
        <end position="55"/>
    </location>
</feature>
<dbReference type="PANTHER" id="PTHR37981">
    <property type="entry name" value="LIPASE 2"/>
    <property type="match status" value="1"/>
</dbReference>
<dbReference type="AlphaFoldDB" id="A0A238Z6B5"/>
<accession>A0A238Z6B5</accession>
<organism evidence="5 6">
    <name type="scientific">Haloechinothrix alba</name>
    <dbReference type="NCBI Taxonomy" id="664784"/>
    <lineage>
        <taxon>Bacteria</taxon>
        <taxon>Bacillati</taxon>
        <taxon>Actinomycetota</taxon>
        <taxon>Actinomycetes</taxon>
        <taxon>Pseudonocardiales</taxon>
        <taxon>Pseudonocardiaceae</taxon>
        <taxon>Haloechinothrix</taxon>
    </lineage>
</organism>
<gene>
    <name evidence="5" type="ORF">SAMN06265360_11983</name>
</gene>
<dbReference type="OrthoDB" id="3498399at2"/>